<sequence length="2270" mass="242021">MAEHTTEPEDIAVIGMACRYPGGVDTPERLWELVNEGRDAISDFPANREWHTEDLYDPTFVRQGGFLHDADLFDAEFFNIRAAEAVSMDPQQRVLLQVTWEAIERSGIVPSSLKGSQTGVFVGLMANEYGMPLWKWQDETAGFMGTGTSPSVASGRIAYLLGLEGPALTIDTACSSSGVAIHTAVRSLRSGETDLALAGGCTVLAGPGMFVDYAKKGALSPDGRCRTFSDTANGTVWAEGAGVLVLERLSEARRKGRRIYGVIKGTAVNQDGASNGLTAPSGKAQVKVIKQALADARLTPGQIQLVEAHGTATKLGDPIEANAIQATYGQDRAAEPVWIGSFKSNIGHSMAAAGVGGVIKCLMAMRAGTMPRTLHVEELNSHVDWSSSVDVLRDSRPWETTPDGVRRCAVSSFGVSGTNSHVVLESWEEPQALPDPGPEGAGRAHTLTLSAKTATALRSYAAAVADHLAASTAPLAVTAQALATQREHYDHRAVAVGTGRGELLDALRAFAAGDEAPSVVQGEARRIRRPVFVFPGQGSQWDEMAVRLLAESDVFRLRVEECAGAFKPYLDYDLMAVLSGDDRETDRDRTDVVQPLIFTMMLGLAALWRSVGVEPAAVVGHSQGEVAAACLAGVLSLDDAARVVACRSRVLEERGRGGMAAVALGREEALALTEEAGADLVVAASNGPAFTIVSGDDEPGIRRLLDLCEDRGVYARRVPAKCASHSPVMAELEHPITEGLDGLQPAVGEVAFFSTVEGRRLEGTELTAAYWYRNVREQVRFAETVEVMLTHGYDAFVEISPHPVLLSSLQQVLAQAGSEAPVCATLRRDQGSYQRFLTAAGEAHVQGHTVDWTAAHTGAWPDRPAQAELPTYPFEGRRFWLPAQMDRAATTVPGTAPRREHARIAEGAHPFLTSVVETVDGTVVMSGRFSLRSHPWLMDHRVRQTPLLPGTAFVELLVSAGRELGCESLDELVLRDPLPVPVDGGLIDLQLTVKPADAQGARAAAVFSRPAGDGTWVHHVDAVLSRPHTVARAACDLTAPAHATRIDPADLYARLRSMGYGYGDAFQGVQSGEQDGNRVRSRVVLPQSARVNHGGFAVHPALVDAALHAAVGCGLFGAPRPGDVAVPFVFSGVRTGEDSDTDECWALARQVAPETIALTLVDDAGRTLLHIDRIVVRGLALPARPAGGEEAALYTTEWAQLDGEAPADQRLCVVGADGPLASALRDAARSGIAVATLDEAMLVVKGLPGTWQLALPAPQGAPGRSVAEQAHDSAAWALETIQQWLRAEDLDGRAQLTLVTQNAIAVTGDTVHDLGQGALWGMVRSAQTENPGRVRVIDVDASAADTPQTLLRALTRSEAQLAVRADRVLLPYLWPLAASAGRTPDLGDGTVVITGGTGTIGRALARHLVTRWGVRSLALLSRSGQQSPGIAEFTAELHGLGASVAVLGVDVAQADSVRGALARLRAERPLVGVVHAAGLLDDAIVTNMTPDQLHTVLASKVDSALNVDEATREDQLRFFTVFSSLYGVLGGPGQANYAGANAFLDQFAQWRRAQGRPANSVAWGLWAEATGMTGHLDEGDLLRLRRNGVAPFEVDEGLALFDAALAGDAPAVVAARLAVSDATEHGRTAGPFLFSRLVGETSGAVAGTPVAGAPSAPEVRPPLPGTAPRPQPGAEAGQDAAAPETASVVDLLRSPDASHDQRAAGLLSLVKEGVAELLGTEARRVDAQKSFYEMGFDSLTSMELRVRLGRKLGTRLGATVVFDHPTPDALVSHILDLFEEDEATGGASAPDAPDAPDAPAAAEAPPQTFAAPRPRATAERRRPTREDSRPALPDSEPFPLTQLQEAYLAGRAGDFELGNVSTYLYVEVDLTGFDVTAAEQALDRLVRRHPMLRAVFDPEAGTQRVLGTVPRVSIPVEDLTRLTDEERGQRLTEIHDELRAHDFDVTSWPLFLVRATRVTEAVTRLHFGLDVLISDGGSTALLFKEWAELYRDPDTEPAEPAARYEEYVRTMRAHAASPDAEPSRSYWRERLATLPAAPELPLACRLSDVPVPVFSNRFLRVDAPEWEQFKRNAAAAGLTPSCAVLAAYCHVLAAWSKTPDFTVNCLVSHRGSVPGLDTTGVVGNFSATSLLEVHVDPASPFRDSARQIQRQLLLDMEHTAYTGLDVLRDLGRRDAGAGRARMPVVFNSALGVSAADGTTTGPVGSLCRMGETGVPVWSGVRTPQVILDHTAFEENGGLILNWDVLEDVFPEGVVDSMFSAYERLIRELAR</sequence>
<dbReference type="InterPro" id="IPR055123">
    <property type="entry name" value="SpnB-like_Rossmann"/>
</dbReference>
<dbReference type="Pfam" id="PF08659">
    <property type="entry name" value="KR"/>
    <property type="match status" value="1"/>
</dbReference>
<reference evidence="16" key="1">
    <citation type="submission" date="2023-07" db="EMBL/GenBank/DDBJ databases">
        <title>Whole genome shotgun sequence of Streptomyces achromogenes subsp. rubradiris NBRC 14000.</title>
        <authorList>
            <person name="Komaki H."/>
            <person name="Tamura T."/>
        </authorList>
    </citation>
    <scope>NUCLEOTIDE SEQUENCE [LARGE SCALE GENOMIC DNA]</scope>
    <source>
        <strain evidence="16">NBRC 14000</strain>
    </source>
</reference>
<evidence type="ECO:0000256" key="1">
    <source>
        <dbReference type="ARBA" id="ARBA00001957"/>
    </source>
</evidence>
<keyword evidence="4" id="KW-0597">Phosphoprotein</keyword>
<keyword evidence="9" id="KW-0012">Acyltransferase</keyword>
<dbReference type="SMART" id="SM00826">
    <property type="entry name" value="PKS_DH"/>
    <property type="match status" value="1"/>
</dbReference>
<name>A0ABQ3RID7_STRRR</name>
<dbReference type="InterPro" id="IPR014031">
    <property type="entry name" value="Ketoacyl_synth_C"/>
</dbReference>
<dbReference type="Gene3D" id="3.40.47.10">
    <property type="match status" value="1"/>
</dbReference>
<dbReference type="Gene3D" id="3.30.559.10">
    <property type="entry name" value="Chloramphenicol acetyltransferase-like domain"/>
    <property type="match status" value="1"/>
</dbReference>
<dbReference type="InterPro" id="IPR016035">
    <property type="entry name" value="Acyl_Trfase/lysoPLipase"/>
</dbReference>
<dbReference type="Pfam" id="PF14765">
    <property type="entry name" value="PS-DH"/>
    <property type="match status" value="1"/>
</dbReference>
<evidence type="ECO:0000256" key="8">
    <source>
        <dbReference type="ARBA" id="ARBA00023268"/>
    </source>
</evidence>
<comment type="cofactor">
    <cofactor evidence="1">
        <name>pantetheine 4'-phosphate</name>
        <dbReference type="ChEBI" id="CHEBI:47942"/>
    </cofactor>
</comment>
<evidence type="ECO:0000259" key="14">
    <source>
        <dbReference type="PROSITE" id="PS52019"/>
    </source>
</evidence>
<dbReference type="InterPro" id="IPR018201">
    <property type="entry name" value="Ketoacyl_synth_AS"/>
</dbReference>
<dbReference type="InterPro" id="IPR057326">
    <property type="entry name" value="KR_dom"/>
</dbReference>
<feature type="active site" description="Proton acceptor; for dehydratase activity" evidence="10">
    <location>
        <position position="940"/>
    </location>
</feature>
<dbReference type="SMART" id="SM01294">
    <property type="entry name" value="PKS_PP_betabranch"/>
    <property type="match status" value="1"/>
</dbReference>
<dbReference type="InterPro" id="IPR001227">
    <property type="entry name" value="Ac_transferase_dom_sf"/>
</dbReference>
<dbReference type="Gene3D" id="3.30.70.3290">
    <property type="match status" value="1"/>
</dbReference>
<dbReference type="SMART" id="SM00823">
    <property type="entry name" value="PKS_PP"/>
    <property type="match status" value="1"/>
</dbReference>
<dbReference type="InterPro" id="IPR020807">
    <property type="entry name" value="PKS_DH"/>
</dbReference>
<dbReference type="InterPro" id="IPR057737">
    <property type="entry name" value="Condensation_MtbB-like"/>
</dbReference>
<dbReference type="Pfam" id="PF00668">
    <property type="entry name" value="Condensation"/>
    <property type="match status" value="1"/>
</dbReference>
<organism evidence="15 16">
    <name type="scientific">Streptomyces rubradiris</name>
    <name type="common">Streptomyces achromogenes subsp. rubradiris</name>
    <dbReference type="NCBI Taxonomy" id="285531"/>
    <lineage>
        <taxon>Bacteria</taxon>
        <taxon>Bacillati</taxon>
        <taxon>Actinomycetota</taxon>
        <taxon>Actinomycetes</taxon>
        <taxon>Kitasatosporales</taxon>
        <taxon>Streptomycetaceae</taxon>
        <taxon>Streptomyces</taxon>
    </lineage>
</organism>
<dbReference type="SMART" id="SM00827">
    <property type="entry name" value="PKS_AT"/>
    <property type="match status" value="1"/>
</dbReference>
<evidence type="ECO:0000256" key="4">
    <source>
        <dbReference type="ARBA" id="ARBA00022553"/>
    </source>
</evidence>
<evidence type="ECO:0000256" key="6">
    <source>
        <dbReference type="ARBA" id="ARBA00022679"/>
    </source>
</evidence>
<dbReference type="InterPro" id="IPR016039">
    <property type="entry name" value="Thiolase-like"/>
</dbReference>
<proteinExistence type="predicted"/>
<dbReference type="Gene3D" id="3.40.50.720">
    <property type="entry name" value="NAD(P)-binding Rossmann-like Domain"/>
    <property type="match status" value="1"/>
</dbReference>
<dbReference type="SMART" id="SM00825">
    <property type="entry name" value="PKS_KS"/>
    <property type="match status" value="1"/>
</dbReference>
<evidence type="ECO:0000256" key="3">
    <source>
        <dbReference type="ARBA" id="ARBA00022450"/>
    </source>
</evidence>
<dbReference type="RefSeq" id="WP_189997435.1">
    <property type="nucleotide sequence ID" value="NZ_BNCB01000014.1"/>
</dbReference>
<evidence type="ECO:0000256" key="5">
    <source>
        <dbReference type="ARBA" id="ARBA00022598"/>
    </source>
</evidence>
<gene>
    <name evidence="15" type="ORF">Srubr_54300</name>
</gene>
<dbReference type="CDD" id="cd00833">
    <property type="entry name" value="PKS"/>
    <property type="match status" value="1"/>
</dbReference>
<dbReference type="Proteomes" id="UP000646738">
    <property type="component" value="Unassembled WGS sequence"/>
</dbReference>
<dbReference type="InterPro" id="IPR023213">
    <property type="entry name" value="CAT-like_dom_sf"/>
</dbReference>
<keyword evidence="5" id="KW-0436">Ligase</keyword>
<dbReference type="PROSITE" id="PS00606">
    <property type="entry name" value="KS3_1"/>
    <property type="match status" value="1"/>
</dbReference>
<dbReference type="InterPro" id="IPR036736">
    <property type="entry name" value="ACP-like_sf"/>
</dbReference>
<feature type="domain" description="PKS/mFAS DH" evidence="14">
    <location>
        <begin position="909"/>
        <end position="1185"/>
    </location>
</feature>
<dbReference type="InterPro" id="IPR049551">
    <property type="entry name" value="PKS_DH_C"/>
</dbReference>
<evidence type="ECO:0000256" key="9">
    <source>
        <dbReference type="ARBA" id="ARBA00023315"/>
    </source>
</evidence>
<dbReference type="Pfam" id="PF16197">
    <property type="entry name" value="KAsynt_C_assoc"/>
    <property type="match status" value="1"/>
</dbReference>
<dbReference type="PANTHER" id="PTHR43775">
    <property type="entry name" value="FATTY ACID SYNTHASE"/>
    <property type="match status" value="1"/>
</dbReference>
<feature type="region of interest" description="C-terminal hotdog fold" evidence="10">
    <location>
        <begin position="1043"/>
        <end position="1185"/>
    </location>
</feature>
<evidence type="ECO:0000256" key="7">
    <source>
        <dbReference type="ARBA" id="ARBA00023194"/>
    </source>
</evidence>
<dbReference type="PROSITE" id="PS52004">
    <property type="entry name" value="KS3_2"/>
    <property type="match status" value="1"/>
</dbReference>
<dbReference type="Gene3D" id="3.30.559.30">
    <property type="entry name" value="Nonribosomal peptide synthetase, condensation domain"/>
    <property type="match status" value="1"/>
</dbReference>
<dbReference type="SUPFAM" id="SSF47336">
    <property type="entry name" value="ACP-like"/>
    <property type="match status" value="1"/>
</dbReference>
<dbReference type="InterPro" id="IPR032821">
    <property type="entry name" value="PKS_assoc"/>
</dbReference>
<comment type="pathway">
    <text evidence="2">Antibiotic biosynthesis.</text>
</comment>
<dbReference type="PROSITE" id="PS52019">
    <property type="entry name" value="PKS_MFAS_DH"/>
    <property type="match status" value="1"/>
</dbReference>
<evidence type="ECO:0000313" key="15">
    <source>
        <dbReference type="EMBL" id="GHI55584.1"/>
    </source>
</evidence>
<dbReference type="Gene3D" id="3.10.129.110">
    <property type="entry name" value="Polyketide synthase dehydratase"/>
    <property type="match status" value="1"/>
</dbReference>
<dbReference type="InterPro" id="IPR014030">
    <property type="entry name" value="Ketoacyl_synth_N"/>
</dbReference>
<feature type="region of interest" description="Disordered" evidence="11">
    <location>
        <begin position="1784"/>
        <end position="1839"/>
    </location>
</feature>
<dbReference type="PROSITE" id="PS00012">
    <property type="entry name" value="PHOSPHOPANTETHEINE"/>
    <property type="match status" value="1"/>
</dbReference>
<dbReference type="InterPro" id="IPR049552">
    <property type="entry name" value="PKS_DH_N"/>
</dbReference>
<feature type="compositionally biased region" description="Low complexity" evidence="11">
    <location>
        <begin position="1787"/>
        <end position="1815"/>
    </location>
</feature>
<dbReference type="Pfam" id="PF00109">
    <property type="entry name" value="ketoacyl-synt"/>
    <property type="match status" value="1"/>
</dbReference>
<dbReference type="Gene3D" id="3.40.366.10">
    <property type="entry name" value="Malonyl-Coenzyme A Acyl Carrier Protein, domain 2"/>
    <property type="match status" value="1"/>
</dbReference>
<dbReference type="SUPFAM" id="SSF52151">
    <property type="entry name" value="FabD/lysophospholipase-like"/>
    <property type="match status" value="1"/>
</dbReference>
<dbReference type="InterPro" id="IPR042104">
    <property type="entry name" value="PKS_dehydratase_sf"/>
</dbReference>
<dbReference type="SUPFAM" id="SSF53901">
    <property type="entry name" value="Thiolase-like"/>
    <property type="match status" value="1"/>
</dbReference>
<feature type="region of interest" description="N-terminal hotdog fold" evidence="10">
    <location>
        <begin position="909"/>
        <end position="1031"/>
    </location>
</feature>
<dbReference type="Gene3D" id="1.10.1200.10">
    <property type="entry name" value="ACP-like"/>
    <property type="match status" value="1"/>
</dbReference>
<dbReference type="Pfam" id="PF00698">
    <property type="entry name" value="Acyl_transf_1"/>
    <property type="match status" value="1"/>
</dbReference>
<dbReference type="PANTHER" id="PTHR43775:SF51">
    <property type="entry name" value="INACTIVE PHENOLPHTHIOCEROL SYNTHESIS POLYKETIDE SYNTHASE TYPE I PKS1-RELATED"/>
    <property type="match status" value="1"/>
</dbReference>
<dbReference type="InterPro" id="IPR049900">
    <property type="entry name" value="PKS_mFAS_DH"/>
</dbReference>
<dbReference type="InterPro" id="IPR013968">
    <property type="entry name" value="PKS_KR"/>
</dbReference>
<evidence type="ECO:0000256" key="10">
    <source>
        <dbReference type="PROSITE-ProRule" id="PRU01363"/>
    </source>
</evidence>
<accession>A0ABQ3RID7</accession>
<feature type="compositionally biased region" description="Basic and acidic residues" evidence="11">
    <location>
        <begin position="1816"/>
        <end position="1829"/>
    </location>
</feature>
<dbReference type="InterPro" id="IPR016036">
    <property type="entry name" value="Malonyl_transacylase_ACP-bd"/>
</dbReference>
<keyword evidence="7" id="KW-0045">Antibiotic biosynthesis</keyword>
<comment type="caution">
    <text evidence="15">The sequence shown here is derived from an EMBL/GenBank/DDBJ whole genome shotgun (WGS) entry which is preliminary data.</text>
</comment>
<keyword evidence="3" id="KW-0596">Phosphopantetheine</keyword>
<feature type="domain" description="Carrier" evidence="12">
    <location>
        <begin position="1701"/>
        <end position="1778"/>
    </location>
</feature>
<dbReference type="SUPFAM" id="SSF55048">
    <property type="entry name" value="Probable ACP-binding domain of malonyl-CoA ACP transacylase"/>
    <property type="match status" value="1"/>
</dbReference>
<dbReference type="PROSITE" id="PS50075">
    <property type="entry name" value="CARRIER"/>
    <property type="match status" value="1"/>
</dbReference>
<evidence type="ECO:0000313" key="16">
    <source>
        <dbReference type="Proteomes" id="UP000646738"/>
    </source>
</evidence>
<dbReference type="InterPro" id="IPR006162">
    <property type="entry name" value="Ppantetheine_attach_site"/>
</dbReference>
<keyword evidence="6" id="KW-0808">Transferase</keyword>
<dbReference type="InterPro" id="IPR050091">
    <property type="entry name" value="PKS_NRPS_Biosynth_Enz"/>
</dbReference>
<keyword evidence="16" id="KW-1185">Reference proteome</keyword>
<dbReference type="Pfam" id="PF00550">
    <property type="entry name" value="PP-binding"/>
    <property type="match status" value="1"/>
</dbReference>
<protein>
    <recommendedName>
        <fullName evidence="17">Acyl transferase domain-containing protein</fullName>
    </recommendedName>
</protein>
<feature type="domain" description="Ketosynthase family 3 (KS3)" evidence="13">
    <location>
        <begin position="8"/>
        <end position="426"/>
    </location>
</feature>
<dbReference type="InterPro" id="IPR020841">
    <property type="entry name" value="PKS_Beta-ketoAc_synthase_dom"/>
</dbReference>
<evidence type="ECO:0000259" key="13">
    <source>
        <dbReference type="PROSITE" id="PS52004"/>
    </source>
</evidence>
<feature type="region of interest" description="Disordered" evidence="11">
    <location>
        <begin position="1645"/>
        <end position="1685"/>
    </location>
</feature>
<feature type="compositionally biased region" description="Pro residues" evidence="11">
    <location>
        <begin position="1659"/>
        <end position="1671"/>
    </location>
</feature>
<keyword evidence="8" id="KW-0511">Multifunctional enzyme</keyword>
<dbReference type="InterPro" id="IPR009081">
    <property type="entry name" value="PP-bd_ACP"/>
</dbReference>
<feature type="active site" description="Proton donor; for dehydratase activity" evidence="10">
    <location>
        <position position="1104"/>
    </location>
</feature>
<dbReference type="Pfam" id="PF21089">
    <property type="entry name" value="PKS_DH_N"/>
    <property type="match status" value="1"/>
</dbReference>
<feature type="compositionally biased region" description="Low complexity" evidence="11">
    <location>
        <begin position="1645"/>
        <end position="1657"/>
    </location>
</feature>
<dbReference type="CDD" id="cd19535">
    <property type="entry name" value="Cyc_NRPS"/>
    <property type="match status" value="1"/>
</dbReference>
<dbReference type="Pfam" id="PF02801">
    <property type="entry name" value="Ketoacyl-synt_C"/>
    <property type="match status" value="1"/>
</dbReference>
<dbReference type="CDD" id="cd08956">
    <property type="entry name" value="KR_3_FAS_SDR_x"/>
    <property type="match status" value="1"/>
</dbReference>
<evidence type="ECO:0008006" key="17">
    <source>
        <dbReference type="Google" id="ProtNLM"/>
    </source>
</evidence>
<dbReference type="InterPro" id="IPR001242">
    <property type="entry name" value="Condensation_dom"/>
</dbReference>
<dbReference type="SUPFAM" id="SSF52777">
    <property type="entry name" value="CoA-dependent acyltransferases"/>
    <property type="match status" value="2"/>
</dbReference>
<dbReference type="SMART" id="SM00822">
    <property type="entry name" value="PKS_KR"/>
    <property type="match status" value="1"/>
</dbReference>
<dbReference type="InterPro" id="IPR020806">
    <property type="entry name" value="PKS_PP-bd"/>
</dbReference>
<evidence type="ECO:0000259" key="12">
    <source>
        <dbReference type="PROSITE" id="PS50075"/>
    </source>
</evidence>
<dbReference type="EMBL" id="BNEA01000015">
    <property type="protein sequence ID" value="GHI55584.1"/>
    <property type="molecule type" value="Genomic_DNA"/>
</dbReference>
<dbReference type="SUPFAM" id="SSF51735">
    <property type="entry name" value="NAD(P)-binding Rossmann-fold domains"/>
    <property type="match status" value="2"/>
</dbReference>
<dbReference type="InterPro" id="IPR014043">
    <property type="entry name" value="Acyl_transferase_dom"/>
</dbReference>
<dbReference type="InterPro" id="IPR036291">
    <property type="entry name" value="NAD(P)-bd_dom_sf"/>
</dbReference>
<evidence type="ECO:0000256" key="11">
    <source>
        <dbReference type="SAM" id="MobiDB-lite"/>
    </source>
</evidence>
<dbReference type="Pfam" id="PF22953">
    <property type="entry name" value="SpnB_Rossmann"/>
    <property type="match status" value="1"/>
</dbReference>
<evidence type="ECO:0000256" key="2">
    <source>
        <dbReference type="ARBA" id="ARBA00004792"/>
    </source>
</evidence>